<dbReference type="PROSITE" id="PS50850">
    <property type="entry name" value="MFS"/>
    <property type="match status" value="1"/>
</dbReference>
<keyword evidence="6 8" id="KW-1133">Transmembrane helix</keyword>
<gene>
    <name evidence="10" type="ORF">EBB06_01130</name>
</gene>
<dbReference type="Pfam" id="PF07690">
    <property type="entry name" value="MFS_1"/>
    <property type="match status" value="1"/>
</dbReference>
<feature type="transmembrane region" description="Helical" evidence="8">
    <location>
        <begin position="54"/>
        <end position="75"/>
    </location>
</feature>
<feature type="transmembrane region" description="Helical" evidence="8">
    <location>
        <begin position="107"/>
        <end position="129"/>
    </location>
</feature>
<dbReference type="EMBL" id="REGR01000001">
    <property type="protein sequence ID" value="RXZ45445.1"/>
    <property type="molecule type" value="Genomic_DNA"/>
</dbReference>
<evidence type="ECO:0000256" key="8">
    <source>
        <dbReference type="SAM" id="Phobius"/>
    </source>
</evidence>
<keyword evidence="3" id="KW-0813">Transport</keyword>
<feature type="transmembrane region" description="Helical" evidence="8">
    <location>
        <begin position="202"/>
        <end position="221"/>
    </location>
</feature>
<dbReference type="RefSeq" id="WP_129210717.1">
    <property type="nucleotide sequence ID" value="NZ_REGR01000001.1"/>
</dbReference>
<dbReference type="SUPFAM" id="SSF103473">
    <property type="entry name" value="MFS general substrate transporter"/>
    <property type="match status" value="1"/>
</dbReference>
<feature type="transmembrane region" description="Helical" evidence="8">
    <location>
        <begin position="336"/>
        <end position="354"/>
    </location>
</feature>
<evidence type="ECO:0000256" key="1">
    <source>
        <dbReference type="ARBA" id="ARBA00004651"/>
    </source>
</evidence>
<name>A0ABY0FGK7_9NEIS</name>
<comment type="caution">
    <text evidence="10">The sequence shown here is derived from an EMBL/GenBank/DDBJ whole genome shotgun (WGS) entry which is preliminary data.</text>
</comment>
<dbReference type="Proteomes" id="UP000290682">
    <property type="component" value="Unassembled WGS sequence"/>
</dbReference>
<evidence type="ECO:0000313" key="11">
    <source>
        <dbReference type="Proteomes" id="UP000290682"/>
    </source>
</evidence>
<feature type="transmembrane region" description="Helical" evidence="8">
    <location>
        <begin position="82"/>
        <end position="101"/>
    </location>
</feature>
<feature type="transmembrane region" description="Helical" evidence="8">
    <location>
        <begin position="481"/>
        <end position="499"/>
    </location>
</feature>
<feature type="transmembrane region" description="Helical" evidence="8">
    <location>
        <begin position="141"/>
        <end position="162"/>
    </location>
</feature>
<organism evidence="10 11">
    <name type="scientific">Crenobacter cavernae</name>
    <dbReference type="NCBI Taxonomy" id="2290923"/>
    <lineage>
        <taxon>Bacteria</taxon>
        <taxon>Pseudomonadati</taxon>
        <taxon>Pseudomonadota</taxon>
        <taxon>Betaproteobacteria</taxon>
        <taxon>Neisseriales</taxon>
        <taxon>Neisseriaceae</taxon>
        <taxon>Crenobacter</taxon>
    </lineage>
</organism>
<evidence type="ECO:0000259" key="9">
    <source>
        <dbReference type="PROSITE" id="PS50850"/>
    </source>
</evidence>
<feature type="transmembrane region" description="Helical" evidence="8">
    <location>
        <begin position="227"/>
        <end position="251"/>
    </location>
</feature>
<keyword evidence="4" id="KW-1003">Cell membrane</keyword>
<evidence type="ECO:0000313" key="10">
    <source>
        <dbReference type="EMBL" id="RXZ45445.1"/>
    </source>
</evidence>
<comment type="subcellular location">
    <subcellularLocation>
        <location evidence="1">Cell membrane</location>
        <topology evidence="1">Multi-pass membrane protein</topology>
    </subcellularLocation>
</comment>
<feature type="domain" description="Major facilitator superfamily (MFS) profile" evidence="9">
    <location>
        <begin position="16"/>
        <end position="504"/>
    </location>
</feature>
<evidence type="ECO:0000256" key="2">
    <source>
        <dbReference type="ARBA" id="ARBA00008537"/>
    </source>
</evidence>
<dbReference type="InterPro" id="IPR020846">
    <property type="entry name" value="MFS_dom"/>
</dbReference>
<feature type="transmembrane region" description="Helical" evidence="8">
    <location>
        <begin position="168"/>
        <end position="190"/>
    </location>
</feature>
<comment type="similarity">
    <text evidence="2">Belongs to the major facilitator superfamily. EmrB family.</text>
</comment>
<dbReference type="CDD" id="cd17503">
    <property type="entry name" value="MFS_LmrB_MDR_like"/>
    <property type="match status" value="1"/>
</dbReference>
<dbReference type="InterPro" id="IPR011701">
    <property type="entry name" value="MFS"/>
</dbReference>
<sequence>MTGYPPPLPDGQRAWATLALSLAAFMQVLDNTIANVAIPTIAGSLGASTTQGTWVITSFGVANAIAVPISGWLARRVGEVRLFLWATVGFVITSWLCGVAPSLEALIFFRVLQGALAGPVIPLSQSLLLAAYPNEKKGMALALWSMLVIVAPICGPILGGWISDNWHWSWLFFINVPIGLASLAIAWRVMQGRETHVSKLPVDRIGLILLVVGVGSLQLVLGRGRELDWFASAEIVVLAVVAVVALSYLIVWEWYDDHPVVDLALFKERNFTVGVVATGIGFLLYLGAEVLIPLLLQTQLNYTATQAGLAVAPVGILPVLLSPIIGRYVYRLDLRWVVTMSFLAFAMCFAWRASSFVPGMDFAAVVWPQFVLGLAVAGFFMPLTTMAFAGLRPEQIAGASALSNFLRTLAGSIGASLVSALWERREALHHARLTESVSLFDPGTLVALDGLVQQGLTSQEANGLIVREITRQAYFIGANEIFWGSAILFLLLTGLVWFARPPFRPAGGGSAPADAAH</sequence>
<protein>
    <submittedName>
        <fullName evidence="10">DHA2 family efflux MFS transporter permease subunit</fullName>
    </submittedName>
</protein>
<keyword evidence="7 8" id="KW-0472">Membrane</keyword>
<feature type="transmembrane region" description="Helical" evidence="8">
    <location>
        <begin position="308"/>
        <end position="329"/>
    </location>
</feature>
<keyword evidence="5 8" id="KW-0812">Transmembrane</keyword>
<evidence type="ECO:0000256" key="7">
    <source>
        <dbReference type="ARBA" id="ARBA00023136"/>
    </source>
</evidence>
<evidence type="ECO:0000256" key="3">
    <source>
        <dbReference type="ARBA" id="ARBA00022448"/>
    </source>
</evidence>
<evidence type="ECO:0000256" key="5">
    <source>
        <dbReference type="ARBA" id="ARBA00022692"/>
    </source>
</evidence>
<accession>A0ABY0FGK7</accession>
<evidence type="ECO:0000256" key="4">
    <source>
        <dbReference type="ARBA" id="ARBA00022475"/>
    </source>
</evidence>
<dbReference type="Gene3D" id="1.20.1720.10">
    <property type="entry name" value="Multidrug resistance protein D"/>
    <property type="match status" value="1"/>
</dbReference>
<keyword evidence="11" id="KW-1185">Reference proteome</keyword>
<dbReference type="PANTHER" id="PTHR42718">
    <property type="entry name" value="MAJOR FACILITATOR SUPERFAMILY MULTIDRUG TRANSPORTER MFSC"/>
    <property type="match status" value="1"/>
</dbReference>
<reference evidence="10 11" key="1">
    <citation type="submission" date="2018-10" db="EMBL/GenBank/DDBJ databases">
        <title>Draft genome of Fastidiocella sp. strain 375T, a bacterium isolated from a karstic cave dripping water.</title>
        <authorList>
            <person name="Coelho C."/>
            <person name="Verissimo A."/>
            <person name="Tiago I."/>
        </authorList>
    </citation>
    <scope>NUCLEOTIDE SEQUENCE [LARGE SCALE GENOMIC DNA]</scope>
    <source>
        <strain evidence="10 11">CAVE-375</strain>
    </source>
</reference>
<feature type="transmembrane region" description="Helical" evidence="8">
    <location>
        <begin position="271"/>
        <end position="296"/>
    </location>
</feature>
<dbReference type="PANTHER" id="PTHR42718:SF9">
    <property type="entry name" value="MAJOR FACILITATOR SUPERFAMILY MULTIDRUG TRANSPORTER MFSC"/>
    <property type="match status" value="1"/>
</dbReference>
<feature type="transmembrane region" description="Helical" evidence="8">
    <location>
        <begin position="366"/>
        <end position="389"/>
    </location>
</feature>
<dbReference type="InterPro" id="IPR036259">
    <property type="entry name" value="MFS_trans_sf"/>
</dbReference>
<proteinExistence type="inferred from homology"/>
<evidence type="ECO:0000256" key="6">
    <source>
        <dbReference type="ARBA" id="ARBA00022989"/>
    </source>
</evidence>
<dbReference type="Gene3D" id="1.20.1250.20">
    <property type="entry name" value="MFS general substrate transporter like domains"/>
    <property type="match status" value="1"/>
</dbReference>
<dbReference type="InterPro" id="IPR004638">
    <property type="entry name" value="EmrB-like"/>
</dbReference>
<dbReference type="NCBIfam" id="TIGR00711">
    <property type="entry name" value="efflux_EmrB"/>
    <property type="match status" value="1"/>
</dbReference>